<keyword evidence="2" id="KW-1185">Reference proteome</keyword>
<proteinExistence type="predicted"/>
<organism evidence="1 2">
    <name type="scientific">Crossiella equi</name>
    <dbReference type="NCBI Taxonomy" id="130796"/>
    <lineage>
        <taxon>Bacteria</taxon>
        <taxon>Bacillati</taxon>
        <taxon>Actinomycetota</taxon>
        <taxon>Actinomycetes</taxon>
        <taxon>Pseudonocardiales</taxon>
        <taxon>Pseudonocardiaceae</taxon>
        <taxon>Crossiella</taxon>
    </lineage>
</organism>
<sequence length="90" mass="9498">MRFWVDSGQVASYSSQVSRTGEHAGAAREYVAKNCEFGAADNSALGFFNQLAAPRGDLVPKVSGYLEIAERALAAGGKGLKEAADLLQAY</sequence>
<name>A0ABS5AK74_9PSEU</name>
<evidence type="ECO:0000313" key="2">
    <source>
        <dbReference type="Proteomes" id="UP001519363"/>
    </source>
</evidence>
<gene>
    <name evidence="1" type="ORF">JOF53_004922</name>
</gene>
<dbReference type="Proteomes" id="UP001519363">
    <property type="component" value="Unassembled WGS sequence"/>
</dbReference>
<dbReference type="RefSeq" id="WP_143342582.1">
    <property type="nucleotide sequence ID" value="NZ_JAGIOO010000001.1"/>
</dbReference>
<protein>
    <submittedName>
        <fullName evidence="1">Uncharacterized protein</fullName>
    </submittedName>
</protein>
<accession>A0ABS5AK74</accession>
<evidence type="ECO:0000313" key="1">
    <source>
        <dbReference type="EMBL" id="MBP2476050.1"/>
    </source>
</evidence>
<dbReference type="EMBL" id="JAGIOO010000001">
    <property type="protein sequence ID" value="MBP2476050.1"/>
    <property type="molecule type" value="Genomic_DNA"/>
</dbReference>
<reference evidence="1 2" key="1">
    <citation type="submission" date="2021-03" db="EMBL/GenBank/DDBJ databases">
        <title>Sequencing the genomes of 1000 actinobacteria strains.</title>
        <authorList>
            <person name="Klenk H.-P."/>
        </authorList>
    </citation>
    <scope>NUCLEOTIDE SEQUENCE [LARGE SCALE GENOMIC DNA]</scope>
    <source>
        <strain evidence="1 2">DSM 44580</strain>
    </source>
</reference>
<comment type="caution">
    <text evidence="1">The sequence shown here is derived from an EMBL/GenBank/DDBJ whole genome shotgun (WGS) entry which is preliminary data.</text>
</comment>